<reference evidence="2" key="1">
    <citation type="journal article" date="2020" name="Stud. Mycol.">
        <title>101 Dothideomycetes genomes: a test case for predicting lifestyles and emergence of pathogens.</title>
        <authorList>
            <person name="Haridas S."/>
            <person name="Albert R."/>
            <person name="Binder M."/>
            <person name="Bloem J."/>
            <person name="Labutti K."/>
            <person name="Salamov A."/>
            <person name="Andreopoulos B."/>
            <person name="Baker S."/>
            <person name="Barry K."/>
            <person name="Bills G."/>
            <person name="Bluhm B."/>
            <person name="Cannon C."/>
            <person name="Castanera R."/>
            <person name="Culley D."/>
            <person name="Daum C."/>
            <person name="Ezra D."/>
            <person name="Gonzalez J."/>
            <person name="Henrissat B."/>
            <person name="Kuo A."/>
            <person name="Liang C."/>
            <person name="Lipzen A."/>
            <person name="Lutzoni F."/>
            <person name="Magnuson J."/>
            <person name="Mondo S."/>
            <person name="Nolan M."/>
            <person name="Ohm R."/>
            <person name="Pangilinan J."/>
            <person name="Park H.-J."/>
            <person name="Ramirez L."/>
            <person name="Alfaro M."/>
            <person name="Sun H."/>
            <person name="Tritt A."/>
            <person name="Yoshinaga Y."/>
            <person name="Zwiers L.-H."/>
            <person name="Turgeon B."/>
            <person name="Goodwin S."/>
            <person name="Spatafora J."/>
            <person name="Crous P."/>
            <person name="Grigoriev I."/>
        </authorList>
    </citation>
    <scope>NUCLEOTIDE SEQUENCE</scope>
    <source>
        <strain evidence="2">CBS 125425</strain>
    </source>
</reference>
<evidence type="ECO:0008006" key="4">
    <source>
        <dbReference type="Google" id="ProtNLM"/>
    </source>
</evidence>
<dbReference type="AlphaFoldDB" id="A0A9P4QK60"/>
<comment type="caution">
    <text evidence="2">The sequence shown here is derived from an EMBL/GenBank/DDBJ whole genome shotgun (WGS) entry which is preliminary data.</text>
</comment>
<feature type="compositionally biased region" description="Basic and acidic residues" evidence="1">
    <location>
        <begin position="226"/>
        <end position="237"/>
    </location>
</feature>
<sequence length="453" mass="50816">MFRPGPETWVLVCGTGGNRPPWPGYVCNQRELPGNLLIDRPISYSLPVVLIGERNIQWVMIGNILELGEIFCPEERAKLHPQLSEAYTRMHEAMQKGHDTRHWVQEMGSIWGLRESPMKISELDFDPDLDDLAFKQAIAASLADVPKKRSSSPSIDGDLELARPKKPRLTTQNNSLNKGPPVWSFAQSLCTRGEERTGNTTTSTLSPEAGSSLLAQNIPISKKSHQPVDDSASHPDSVDNESDLDELSELAQTGSFIEFLVGPDSEKFLVPYKAIKDRPHFKHHFGACLTPVGRGGWKFSKPSLSRVEPRAFKLVANYLESGTFGFTAFDADQRDEFFAQCCEAWEVAQDIGLDDMMELIIEKIQFTEPWSIEETLALSCVVYQTEGTPLPAHRTLKELLSHRLARNYWGFLDENPSLMIEKMREYPELDADVMKKRLQVMASEVEGDGPGVK</sequence>
<evidence type="ECO:0000313" key="3">
    <source>
        <dbReference type="Proteomes" id="UP000799444"/>
    </source>
</evidence>
<feature type="region of interest" description="Disordered" evidence="1">
    <location>
        <begin position="222"/>
        <end position="245"/>
    </location>
</feature>
<dbReference type="Gene3D" id="2.30.30.140">
    <property type="match status" value="1"/>
</dbReference>
<gene>
    <name evidence="2" type="ORF">EJ04DRAFT_581675</name>
</gene>
<evidence type="ECO:0000313" key="2">
    <source>
        <dbReference type="EMBL" id="KAF2727974.1"/>
    </source>
</evidence>
<accession>A0A9P4QK60</accession>
<organism evidence="2 3">
    <name type="scientific">Polyplosphaeria fusca</name>
    <dbReference type="NCBI Taxonomy" id="682080"/>
    <lineage>
        <taxon>Eukaryota</taxon>
        <taxon>Fungi</taxon>
        <taxon>Dikarya</taxon>
        <taxon>Ascomycota</taxon>
        <taxon>Pezizomycotina</taxon>
        <taxon>Dothideomycetes</taxon>
        <taxon>Pleosporomycetidae</taxon>
        <taxon>Pleosporales</taxon>
        <taxon>Tetraplosphaeriaceae</taxon>
        <taxon>Polyplosphaeria</taxon>
    </lineage>
</organism>
<proteinExistence type="predicted"/>
<name>A0A9P4QK60_9PLEO</name>
<evidence type="ECO:0000256" key="1">
    <source>
        <dbReference type="SAM" id="MobiDB-lite"/>
    </source>
</evidence>
<protein>
    <recommendedName>
        <fullName evidence="4">BTB domain-containing protein</fullName>
    </recommendedName>
</protein>
<dbReference type="OrthoDB" id="3767798at2759"/>
<dbReference type="EMBL" id="ML996302">
    <property type="protein sequence ID" value="KAF2727974.1"/>
    <property type="molecule type" value="Genomic_DNA"/>
</dbReference>
<feature type="region of interest" description="Disordered" evidence="1">
    <location>
        <begin position="145"/>
        <end position="182"/>
    </location>
</feature>
<dbReference type="SUPFAM" id="SSF63748">
    <property type="entry name" value="Tudor/PWWP/MBT"/>
    <property type="match status" value="1"/>
</dbReference>
<keyword evidence="3" id="KW-1185">Reference proteome</keyword>
<dbReference type="Proteomes" id="UP000799444">
    <property type="component" value="Unassembled WGS sequence"/>
</dbReference>